<proteinExistence type="predicted"/>
<protein>
    <recommendedName>
        <fullName evidence="9">Major facilitator superfamily (MFS) profile domain-containing protein</fullName>
    </recommendedName>
</protein>
<feature type="transmembrane region" description="Helical" evidence="8">
    <location>
        <begin position="388"/>
        <end position="408"/>
    </location>
</feature>
<evidence type="ECO:0000256" key="7">
    <source>
        <dbReference type="ARBA" id="ARBA00023136"/>
    </source>
</evidence>
<comment type="subcellular location">
    <subcellularLocation>
        <location evidence="1">Cell membrane</location>
        <topology evidence="1">Multi-pass membrane protein</topology>
    </subcellularLocation>
</comment>
<keyword evidence="4" id="KW-0762">Sugar transport</keyword>
<sequence>MKVWTQVFGAVAASLNAASGGAAICFSAVLIHQLREDEELQMDLHEASWIPTILMISSMAASFMGGWFSDRFGRRACIITWQMLALLCCIATCLAPNKWVLYMARGAIGFANGLYYPIISVYVSETVHKSLRNAIGCLPSMFLAMGMLSSYVTGYFFHWRTCALIATIIPSLCIVTMLLCPESPYWLVEQGLDNKAKKSLSFFRGKDYESELQDILYLHKRKLANNRNVTTTSFWKSCAALKTKSFLQPFSCVGILYGICQFGGIPILILFMPGIFEEAGSTLDSFLASTMVMSIRVVTAGFASFVVHHVQKKYVFVFCSWCVGLSMTTLSMFNFIKSSALASEELLDTLEHLQWIPVAAAITAMISHSLGVVNVLHIMAAESFPTEIRSFASGILQTFFSFLNVMAIKTYPLLLDYCGFNITFGFYASMCFLMGLWGLWKIERNDGLSLTEIERRLDKNSDDDPNPI</sequence>
<dbReference type="PROSITE" id="PS50850">
    <property type="entry name" value="MFS"/>
    <property type="match status" value="1"/>
</dbReference>
<dbReference type="InterPro" id="IPR050549">
    <property type="entry name" value="MFS_Trehalose_Transporter"/>
</dbReference>
<feature type="transmembrane region" description="Helical" evidence="8">
    <location>
        <begin position="103"/>
        <end position="123"/>
    </location>
</feature>
<dbReference type="FunFam" id="1.20.1250.20:FF:000218">
    <property type="entry name" value="facilitated trehalose transporter Tret1"/>
    <property type="match status" value="1"/>
</dbReference>
<comment type="caution">
    <text evidence="10">The sequence shown here is derived from an EMBL/GenBank/DDBJ whole genome shotgun (WGS) entry which is preliminary data.</text>
</comment>
<evidence type="ECO:0000256" key="8">
    <source>
        <dbReference type="SAM" id="Phobius"/>
    </source>
</evidence>
<feature type="transmembrane region" description="Helical" evidence="8">
    <location>
        <begin position="314"/>
        <end position="336"/>
    </location>
</feature>
<dbReference type="STRING" id="6832.A0A553PLI3"/>
<evidence type="ECO:0000313" key="11">
    <source>
        <dbReference type="Proteomes" id="UP000318571"/>
    </source>
</evidence>
<keyword evidence="6 8" id="KW-1133">Transmembrane helix</keyword>
<organism evidence="10 11">
    <name type="scientific">Tigriopus californicus</name>
    <name type="common">Marine copepod</name>
    <dbReference type="NCBI Taxonomy" id="6832"/>
    <lineage>
        <taxon>Eukaryota</taxon>
        <taxon>Metazoa</taxon>
        <taxon>Ecdysozoa</taxon>
        <taxon>Arthropoda</taxon>
        <taxon>Crustacea</taxon>
        <taxon>Multicrustacea</taxon>
        <taxon>Hexanauplia</taxon>
        <taxon>Copepoda</taxon>
        <taxon>Harpacticoida</taxon>
        <taxon>Harpacticidae</taxon>
        <taxon>Tigriopus</taxon>
    </lineage>
</organism>
<dbReference type="PANTHER" id="PTHR48021:SF1">
    <property type="entry name" value="GH07001P-RELATED"/>
    <property type="match status" value="1"/>
</dbReference>
<name>A0A553PLI3_TIGCA</name>
<evidence type="ECO:0000256" key="5">
    <source>
        <dbReference type="ARBA" id="ARBA00022692"/>
    </source>
</evidence>
<dbReference type="Proteomes" id="UP000318571">
    <property type="component" value="Chromosome 11"/>
</dbReference>
<dbReference type="AlphaFoldDB" id="A0A553PLI3"/>
<feature type="transmembrane region" description="Helical" evidence="8">
    <location>
        <begin position="356"/>
        <end position="376"/>
    </location>
</feature>
<dbReference type="InterPro" id="IPR036259">
    <property type="entry name" value="MFS_trans_sf"/>
</dbReference>
<gene>
    <name evidence="10" type="ORF">TCAL_07169</name>
</gene>
<keyword evidence="7 8" id="KW-0472">Membrane</keyword>
<dbReference type="Pfam" id="PF00083">
    <property type="entry name" value="Sugar_tr"/>
    <property type="match status" value="1"/>
</dbReference>
<feature type="transmembrane region" description="Helical" evidence="8">
    <location>
        <begin position="420"/>
        <end position="440"/>
    </location>
</feature>
<evidence type="ECO:0000313" key="10">
    <source>
        <dbReference type="EMBL" id="TRY78522.1"/>
    </source>
</evidence>
<dbReference type="EMBL" id="VCGU01000003">
    <property type="protein sequence ID" value="TRY78522.1"/>
    <property type="molecule type" value="Genomic_DNA"/>
</dbReference>
<dbReference type="InterPro" id="IPR005829">
    <property type="entry name" value="Sugar_transporter_CS"/>
</dbReference>
<feature type="transmembrane region" description="Helical" evidence="8">
    <location>
        <begin position="286"/>
        <end position="307"/>
    </location>
</feature>
<keyword evidence="3" id="KW-1003">Cell membrane</keyword>
<accession>A0A553PLI3</accession>
<reference evidence="10 11" key="1">
    <citation type="journal article" date="2018" name="Nat. Ecol. Evol.">
        <title>Genomic signatures of mitonuclear coevolution across populations of Tigriopus californicus.</title>
        <authorList>
            <person name="Barreto F.S."/>
            <person name="Watson E.T."/>
            <person name="Lima T.G."/>
            <person name="Willett C.S."/>
            <person name="Edmands S."/>
            <person name="Li W."/>
            <person name="Burton R.S."/>
        </authorList>
    </citation>
    <scope>NUCLEOTIDE SEQUENCE [LARGE SCALE GENOMIC DNA]</scope>
    <source>
        <strain evidence="10 11">San Diego</strain>
    </source>
</reference>
<dbReference type="OrthoDB" id="6339427at2759"/>
<dbReference type="PROSITE" id="PS00216">
    <property type="entry name" value="SUGAR_TRANSPORT_1"/>
    <property type="match status" value="1"/>
</dbReference>
<feature type="transmembrane region" description="Helical" evidence="8">
    <location>
        <begin position="76"/>
        <end position="97"/>
    </location>
</feature>
<feature type="domain" description="Major facilitator superfamily (MFS) profile" evidence="9">
    <location>
        <begin position="5"/>
        <end position="446"/>
    </location>
</feature>
<feature type="transmembrane region" description="Helical" evidence="8">
    <location>
        <begin position="163"/>
        <end position="188"/>
    </location>
</feature>
<evidence type="ECO:0000259" key="9">
    <source>
        <dbReference type="PROSITE" id="PS50850"/>
    </source>
</evidence>
<keyword evidence="11" id="KW-1185">Reference proteome</keyword>
<dbReference type="InterPro" id="IPR020846">
    <property type="entry name" value="MFS_dom"/>
</dbReference>
<evidence type="ECO:0000256" key="3">
    <source>
        <dbReference type="ARBA" id="ARBA00022475"/>
    </source>
</evidence>
<dbReference type="SUPFAM" id="SSF103473">
    <property type="entry name" value="MFS general substrate transporter"/>
    <property type="match status" value="1"/>
</dbReference>
<dbReference type="GO" id="GO:0022857">
    <property type="term" value="F:transmembrane transporter activity"/>
    <property type="evidence" value="ECO:0007669"/>
    <property type="project" value="InterPro"/>
</dbReference>
<keyword evidence="5 8" id="KW-0812">Transmembrane</keyword>
<evidence type="ECO:0000256" key="1">
    <source>
        <dbReference type="ARBA" id="ARBA00004651"/>
    </source>
</evidence>
<feature type="transmembrane region" description="Helical" evidence="8">
    <location>
        <begin position="250"/>
        <end position="274"/>
    </location>
</feature>
<keyword evidence="2" id="KW-0813">Transport</keyword>
<dbReference type="Gene3D" id="1.20.1250.20">
    <property type="entry name" value="MFS general substrate transporter like domains"/>
    <property type="match status" value="1"/>
</dbReference>
<dbReference type="PANTHER" id="PTHR48021">
    <property type="match status" value="1"/>
</dbReference>
<evidence type="ECO:0000256" key="2">
    <source>
        <dbReference type="ARBA" id="ARBA00022448"/>
    </source>
</evidence>
<dbReference type="OMA" id="HEASWIP"/>
<dbReference type="GO" id="GO:0005886">
    <property type="term" value="C:plasma membrane"/>
    <property type="evidence" value="ECO:0007669"/>
    <property type="project" value="UniProtKB-SubCell"/>
</dbReference>
<feature type="transmembrane region" description="Helical" evidence="8">
    <location>
        <begin position="47"/>
        <end position="69"/>
    </location>
</feature>
<feature type="transmembrane region" description="Helical" evidence="8">
    <location>
        <begin position="135"/>
        <end position="157"/>
    </location>
</feature>
<dbReference type="InterPro" id="IPR005828">
    <property type="entry name" value="MFS_sugar_transport-like"/>
</dbReference>
<evidence type="ECO:0000256" key="4">
    <source>
        <dbReference type="ARBA" id="ARBA00022597"/>
    </source>
</evidence>
<evidence type="ECO:0000256" key="6">
    <source>
        <dbReference type="ARBA" id="ARBA00022989"/>
    </source>
</evidence>